<accession>A0AAE3H7Y6</accession>
<dbReference type="RefSeq" id="WP_255039594.1">
    <property type="nucleotide sequence ID" value="NZ_RJUF01000194.1"/>
</dbReference>
<name>A0AAE3H7Y6_9BACT</name>
<proteinExistence type="predicted"/>
<organism evidence="1 2">
    <name type="scientific">Lacihabitans soyangensis</name>
    <dbReference type="NCBI Taxonomy" id="869394"/>
    <lineage>
        <taxon>Bacteria</taxon>
        <taxon>Pseudomonadati</taxon>
        <taxon>Bacteroidota</taxon>
        <taxon>Cytophagia</taxon>
        <taxon>Cytophagales</taxon>
        <taxon>Leadbetterellaceae</taxon>
        <taxon>Lacihabitans</taxon>
    </lineage>
</organism>
<reference evidence="1 2" key="1">
    <citation type="submission" date="2018-11" db="EMBL/GenBank/DDBJ databases">
        <title>Novel bacteria species description.</title>
        <authorList>
            <person name="Han J.-H."/>
        </authorList>
    </citation>
    <scope>NUCLEOTIDE SEQUENCE [LARGE SCALE GENOMIC DNA]</scope>
    <source>
        <strain evidence="1 2">KCTC23259</strain>
    </source>
</reference>
<protein>
    <recommendedName>
        <fullName evidence="3">NRDE family protein</fullName>
    </recommendedName>
</protein>
<keyword evidence="2" id="KW-1185">Reference proteome</keyword>
<comment type="caution">
    <text evidence="1">The sequence shown here is derived from an EMBL/GenBank/DDBJ whole genome shotgun (WGS) entry which is preliminary data.</text>
</comment>
<evidence type="ECO:0000313" key="1">
    <source>
        <dbReference type="EMBL" id="MCP9765890.1"/>
    </source>
</evidence>
<evidence type="ECO:0000313" key="2">
    <source>
        <dbReference type="Proteomes" id="UP001204144"/>
    </source>
</evidence>
<dbReference type="EMBL" id="RJUF01000194">
    <property type="protein sequence ID" value="MCP9765890.1"/>
    <property type="molecule type" value="Genomic_DNA"/>
</dbReference>
<dbReference type="Pfam" id="PF05742">
    <property type="entry name" value="TANGO2"/>
    <property type="match status" value="1"/>
</dbReference>
<sequence>MCVLTYVPVANKGFIVTSNRDENIQRPMAIPPKKLKINGVEVFCPIDPSSKGTWIATTKCYTLVLLNGGNKKHKVAKNYRQSRGQVILEFLKWNDPHTFFDNFLFEEMEPFTLVLFKNEERSDISEIKWCSGEKYMNQYDGENSLIWSSATLYDQSAVEKRKSWFFDHLQNHNLDISSENILEFHQNGGKEDPRDSIKLKREEGIETVCITQIEIYPNSKYLYFNNLTNNTSNRFIIY</sequence>
<dbReference type="Proteomes" id="UP001204144">
    <property type="component" value="Unassembled WGS sequence"/>
</dbReference>
<evidence type="ECO:0008006" key="3">
    <source>
        <dbReference type="Google" id="ProtNLM"/>
    </source>
</evidence>
<gene>
    <name evidence="1" type="ORF">EGI31_23385</name>
</gene>
<dbReference type="InterPro" id="IPR008551">
    <property type="entry name" value="TANGO2"/>
</dbReference>
<dbReference type="AlphaFoldDB" id="A0AAE3H7Y6"/>